<feature type="non-terminal residue" evidence="3">
    <location>
        <position position="87"/>
    </location>
</feature>
<feature type="signal peptide" evidence="2">
    <location>
        <begin position="1"/>
        <end position="23"/>
    </location>
</feature>
<accession>A0ABT2HCG0</accession>
<feature type="chain" id="PRO_5046428598" evidence="2">
    <location>
        <begin position="24"/>
        <end position="87"/>
    </location>
</feature>
<name>A0ABT2HCG0_9MICO</name>
<dbReference type="EMBL" id="JANLCJ010000808">
    <property type="protein sequence ID" value="MCS5737546.1"/>
    <property type="molecule type" value="Genomic_DNA"/>
</dbReference>
<proteinExistence type="predicted"/>
<sequence length="87" mass="9471">MMKKIISGIVILASVAACTNANAISEAYRRQLQREHKTQQSEIKAATLDTYADNVIEVQADGKCNVKKVNGFAPVSVSKVIKGTHIR</sequence>
<dbReference type="Proteomes" id="UP001165586">
    <property type="component" value="Unassembled WGS sequence"/>
</dbReference>
<comment type="caution">
    <text evidence="3">The sequence shown here is derived from an EMBL/GenBank/DDBJ whole genome shotgun (WGS) entry which is preliminary data.</text>
</comment>
<reference evidence="3" key="1">
    <citation type="submission" date="2022-08" db="EMBL/GenBank/DDBJ databases">
        <authorList>
            <person name="Deng Y."/>
            <person name="Han X.-F."/>
            <person name="Zhang Y.-Q."/>
        </authorList>
    </citation>
    <scope>NUCLEOTIDE SEQUENCE</scope>
    <source>
        <strain evidence="3">CPCC 203386</strain>
    </source>
</reference>
<gene>
    <name evidence="3" type="ORF">N1032_27830</name>
</gene>
<evidence type="ECO:0000313" key="3">
    <source>
        <dbReference type="EMBL" id="MCS5737546.1"/>
    </source>
</evidence>
<dbReference type="PROSITE" id="PS51257">
    <property type="entry name" value="PROKAR_LIPOPROTEIN"/>
    <property type="match status" value="1"/>
</dbReference>
<organism evidence="3 4">
    <name type="scientific">Herbiconiux daphne</name>
    <dbReference type="NCBI Taxonomy" id="2970914"/>
    <lineage>
        <taxon>Bacteria</taxon>
        <taxon>Bacillati</taxon>
        <taxon>Actinomycetota</taxon>
        <taxon>Actinomycetes</taxon>
        <taxon>Micrococcales</taxon>
        <taxon>Microbacteriaceae</taxon>
        <taxon>Herbiconiux</taxon>
    </lineage>
</organism>
<evidence type="ECO:0000256" key="2">
    <source>
        <dbReference type="SAM" id="SignalP"/>
    </source>
</evidence>
<keyword evidence="4" id="KW-1185">Reference proteome</keyword>
<keyword evidence="1 2" id="KW-0732">Signal</keyword>
<dbReference type="RefSeq" id="WP_259543973.1">
    <property type="nucleotide sequence ID" value="NZ_JANLCJ010000808.1"/>
</dbReference>
<dbReference type="Pfam" id="PF08139">
    <property type="entry name" value="LPAM_1"/>
    <property type="match status" value="1"/>
</dbReference>
<evidence type="ECO:0000256" key="1">
    <source>
        <dbReference type="ARBA" id="ARBA00022729"/>
    </source>
</evidence>
<protein>
    <submittedName>
        <fullName evidence="3">Uncharacterized protein</fullName>
    </submittedName>
</protein>
<evidence type="ECO:0000313" key="4">
    <source>
        <dbReference type="Proteomes" id="UP001165586"/>
    </source>
</evidence>
<dbReference type="InterPro" id="IPR012640">
    <property type="entry name" value="Membr_lipoprot_lipid_attach_CS"/>
</dbReference>